<dbReference type="RefSeq" id="WP_151107473.1">
    <property type="nucleotide sequence ID" value="NZ_WAEM01000003.1"/>
</dbReference>
<dbReference type="EMBL" id="WAEM01000003">
    <property type="protein sequence ID" value="KAB1156321.1"/>
    <property type="molecule type" value="Genomic_DNA"/>
</dbReference>
<accession>A0A7J5AFF7</accession>
<dbReference type="Proteomes" id="UP000490922">
    <property type="component" value="Unassembled WGS sequence"/>
</dbReference>
<keyword evidence="2" id="KW-1185">Reference proteome</keyword>
<proteinExistence type="predicted"/>
<reference evidence="1 2" key="1">
    <citation type="submission" date="2019-09" db="EMBL/GenBank/DDBJ databases">
        <title>Flavobacterium sp. nov., isolated from glacier ice.</title>
        <authorList>
            <person name="Liu Q."/>
        </authorList>
    </citation>
    <scope>NUCLEOTIDE SEQUENCE [LARGE SCALE GENOMIC DNA]</scope>
    <source>
        <strain evidence="1 2">NBRC 112527</strain>
    </source>
</reference>
<organism evidence="1 2">
    <name type="scientific">Flavobacterium luteum</name>
    <dbReference type="NCBI Taxonomy" id="2026654"/>
    <lineage>
        <taxon>Bacteria</taxon>
        <taxon>Pseudomonadati</taxon>
        <taxon>Bacteroidota</taxon>
        <taxon>Flavobacteriia</taxon>
        <taxon>Flavobacteriales</taxon>
        <taxon>Flavobacteriaceae</taxon>
        <taxon>Flavobacterium</taxon>
    </lineage>
</organism>
<sequence>MGNLEFIYRRINHSILLDLLKNKDINQSLAYMVDFKEHKKLTVVPRRHSIEVSNDKITMVIVLLIGFELEEYDEIKSRTNLHIIAFDTISKTVIEFKKIKKDIKEVDFMSLFFMTLARTKSKKLHDLIHLRTLSKS</sequence>
<comment type="caution">
    <text evidence="1">The sequence shown here is derived from an EMBL/GenBank/DDBJ whole genome shotgun (WGS) entry which is preliminary data.</text>
</comment>
<evidence type="ECO:0000313" key="2">
    <source>
        <dbReference type="Proteomes" id="UP000490922"/>
    </source>
</evidence>
<gene>
    <name evidence="1" type="ORF">F6464_09025</name>
</gene>
<protein>
    <submittedName>
        <fullName evidence="1">Uncharacterized protein</fullName>
    </submittedName>
</protein>
<dbReference type="AlphaFoldDB" id="A0A7J5AFF7"/>
<dbReference type="OrthoDB" id="1360790at2"/>
<name>A0A7J5AFF7_9FLAO</name>
<evidence type="ECO:0000313" key="1">
    <source>
        <dbReference type="EMBL" id="KAB1156321.1"/>
    </source>
</evidence>